<organism evidence="3">
    <name type="scientific">Oikopleura dioica</name>
    <name type="common">Tunicate</name>
    <dbReference type="NCBI Taxonomy" id="34765"/>
    <lineage>
        <taxon>Eukaryota</taxon>
        <taxon>Metazoa</taxon>
        <taxon>Chordata</taxon>
        <taxon>Tunicata</taxon>
        <taxon>Appendicularia</taxon>
        <taxon>Copelata</taxon>
        <taxon>Oikopleuridae</taxon>
        <taxon>Oikopleura</taxon>
    </lineage>
</organism>
<sequence>MKKVLVDCDPGVDDICALQYLINRKDVELVGITVVHGNCAASIGVQNVLKILTLNNLEKKIPVFVGTESVLVAENEAWKKMPFHGKNGLCDVTENDVEIDESLISKKGAANALVDLSSEFEGELHILAIGPLTNLALAMTLDPKCAEKWASLTIMGGTSWGQGNVTAAAEFNFFHDPEAAASVFAKMPTSVIPVIVTWETTLKNMFLGEKINFHPEQKTFKGKWLWDRCKGMGSFNEPLYSSFCICDFSAAAVMTDENVVKSSRLCQVAVECGNGLTRGAMVIDNRSQAAPHVKTHKARFALAKIIDEIDMDLVHALDGIQIGDS</sequence>
<evidence type="ECO:0000256" key="1">
    <source>
        <dbReference type="ARBA" id="ARBA00009176"/>
    </source>
</evidence>
<dbReference type="AlphaFoldDB" id="E4X0T8"/>
<dbReference type="PANTHER" id="PTHR46190">
    <property type="entry name" value="SI:CH211-201H21.5-RELATED"/>
    <property type="match status" value="1"/>
</dbReference>
<dbReference type="InterPro" id="IPR052775">
    <property type="entry name" value="IUN_hydrolase"/>
</dbReference>
<dbReference type="Gene3D" id="3.90.245.10">
    <property type="entry name" value="Ribonucleoside hydrolase-like"/>
    <property type="match status" value="1"/>
</dbReference>
<protein>
    <recommendedName>
        <fullName evidence="2">Inosine/uridine-preferring nucleoside hydrolase domain-containing protein</fullName>
    </recommendedName>
</protein>
<dbReference type="PANTHER" id="PTHR46190:SF1">
    <property type="entry name" value="SI:CH211-201H21.5"/>
    <property type="match status" value="1"/>
</dbReference>
<dbReference type="InterPro" id="IPR036452">
    <property type="entry name" value="Ribo_hydro-like"/>
</dbReference>
<dbReference type="OrthoDB" id="432381at2759"/>
<dbReference type="InterPro" id="IPR001910">
    <property type="entry name" value="Inosine/uridine_hydrolase_dom"/>
</dbReference>
<dbReference type="InParanoid" id="E4X0T8"/>
<evidence type="ECO:0000313" key="3">
    <source>
        <dbReference type="EMBL" id="CBY22973.1"/>
    </source>
</evidence>
<proteinExistence type="inferred from homology"/>
<name>E4X0T8_OIKDI</name>
<feature type="domain" description="Inosine/uridine-preferring nucleoside hydrolase" evidence="2">
    <location>
        <begin position="4"/>
        <end position="312"/>
    </location>
</feature>
<dbReference type="GO" id="GO:0016799">
    <property type="term" value="F:hydrolase activity, hydrolyzing N-glycosyl compounds"/>
    <property type="evidence" value="ECO:0007669"/>
    <property type="project" value="InterPro"/>
</dbReference>
<keyword evidence="4" id="KW-1185">Reference proteome</keyword>
<gene>
    <name evidence="3" type="ORF">GSOID_T00014895001</name>
</gene>
<dbReference type="EMBL" id="FN653020">
    <property type="protein sequence ID" value="CBY22973.1"/>
    <property type="molecule type" value="Genomic_DNA"/>
</dbReference>
<dbReference type="FunCoup" id="E4X0T8">
    <property type="interactions" value="2"/>
</dbReference>
<accession>E4X0T8</accession>
<reference evidence="3" key="1">
    <citation type="journal article" date="2010" name="Science">
        <title>Plasticity of animal genome architecture unmasked by rapid evolution of a pelagic tunicate.</title>
        <authorList>
            <person name="Denoeud F."/>
            <person name="Henriet S."/>
            <person name="Mungpakdee S."/>
            <person name="Aury J.M."/>
            <person name="Da Silva C."/>
            <person name="Brinkmann H."/>
            <person name="Mikhaleva J."/>
            <person name="Olsen L.C."/>
            <person name="Jubin C."/>
            <person name="Canestro C."/>
            <person name="Bouquet J.M."/>
            <person name="Danks G."/>
            <person name="Poulain J."/>
            <person name="Campsteijn C."/>
            <person name="Adamski M."/>
            <person name="Cross I."/>
            <person name="Yadetie F."/>
            <person name="Muffato M."/>
            <person name="Louis A."/>
            <person name="Butcher S."/>
            <person name="Tsagkogeorga G."/>
            <person name="Konrad A."/>
            <person name="Singh S."/>
            <person name="Jensen M.F."/>
            <person name="Cong E.H."/>
            <person name="Eikeseth-Otteraa H."/>
            <person name="Noel B."/>
            <person name="Anthouard V."/>
            <person name="Porcel B.M."/>
            <person name="Kachouri-Lafond R."/>
            <person name="Nishino A."/>
            <person name="Ugolini M."/>
            <person name="Chourrout P."/>
            <person name="Nishida H."/>
            <person name="Aasland R."/>
            <person name="Huzurbazar S."/>
            <person name="Westhof E."/>
            <person name="Delsuc F."/>
            <person name="Lehrach H."/>
            <person name="Reinhardt R."/>
            <person name="Weissenbach J."/>
            <person name="Roy S.W."/>
            <person name="Artiguenave F."/>
            <person name="Postlethwait J.H."/>
            <person name="Manak J.R."/>
            <person name="Thompson E.M."/>
            <person name="Jaillon O."/>
            <person name="Du Pasquier L."/>
            <person name="Boudinot P."/>
            <person name="Liberles D.A."/>
            <person name="Volff J.N."/>
            <person name="Philippe H."/>
            <person name="Lenhard B."/>
            <person name="Roest Crollius H."/>
            <person name="Wincker P."/>
            <person name="Chourrout D."/>
        </authorList>
    </citation>
    <scope>NUCLEOTIDE SEQUENCE [LARGE SCALE GENOMIC DNA]</scope>
</reference>
<dbReference type="Proteomes" id="UP000001307">
    <property type="component" value="Unassembled WGS sequence"/>
</dbReference>
<evidence type="ECO:0000259" key="2">
    <source>
        <dbReference type="Pfam" id="PF01156"/>
    </source>
</evidence>
<comment type="similarity">
    <text evidence="1">Belongs to the IUNH family.</text>
</comment>
<dbReference type="Pfam" id="PF01156">
    <property type="entry name" value="IU_nuc_hydro"/>
    <property type="match status" value="1"/>
</dbReference>
<evidence type="ECO:0000313" key="4">
    <source>
        <dbReference type="Proteomes" id="UP000001307"/>
    </source>
</evidence>
<dbReference type="SUPFAM" id="SSF53590">
    <property type="entry name" value="Nucleoside hydrolase"/>
    <property type="match status" value="1"/>
</dbReference>